<protein>
    <recommendedName>
        <fullName evidence="3">SpoVT-AbrB domain-containing protein</fullName>
    </recommendedName>
</protein>
<dbReference type="OrthoDB" id="573771at2"/>
<reference evidence="1 2" key="1">
    <citation type="submission" date="2017-07" db="EMBL/GenBank/DDBJ databases">
        <title>Complete Genome Sequence of the cosmetic ferment Vitreoscilla filiformis (ATCC15551).</title>
        <authorList>
            <person name="Contreras S."/>
            <person name="Sagory-Zalkind P."/>
            <person name="Blanquart H."/>
            <person name="Iltis A."/>
            <person name="Morand S.C."/>
        </authorList>
    </citation>
    <scope>NUCLEOTIDE SEQUENCE [LARGE SCALE GENOMIC DNA]</scope>
    <source>
        <strain evidence="1 2">ATCC 15551</strain>
        <plasmid evidence="2">Plasmid pvf1</plasmid>
    </source>
</reference>
<geneLocation type="plasmid" evidence="2">
    <name>pvf1</name>
</geneLocation>
<sequence length="75" mass="8077">MTLPRQLLRTLGLEAGARVDVELVGRSLVLSPARQHGESAKLAEGYQAMAQDAQRETEALEWCNALAGDVADATR</sequence>
<gene>
    <name evidence="1" type="ORF">VITFI_CDS3379</name>
</gene>
<keyword evidence="1" id="KW-0614">Plasmid</keyword>
<dbReference type="InterPro" id="IPR037914">
    <property type="entry name" value="SpoVT-AbrB_sf"/>
</dbReference>
<dbReference type="EMBL" id="CP022424">
    <property type="protein sequence ID" value="ASM79156.1"/>
    <property type="molecule type" value="Genomic_DNA"/>
</dbReference>
<dbReference type="AlphaFoldDB" id="A0A221KJH1"/>
<accession>A0A221KJH1</accession>
<dbReference type="Gene3D" id="2.10.260.10">
    <property type="match status" value="1"/>
</dbReference>
<keyword evidence="2" id="KW-1185">Reference proteome</keyword>
<organism evidence="1 2">
    <name type="scientific">Vitreoscilla filiformis</name>
    <dbReference type="NCBI Taxonomy" id="63"/>
    <lineage>
        <taxon>Bacteria</taxon>
        <taxon>Pseudomonadati</taxon>
        <taxon>Pseudomonadota</taxon>
        <taxon>Betaproteobacteria</taxon>
        <taxon>Neisseriales</taxon>
        <taxon>Neisseriaceae</taxon>
        <taxon>Vitreoscilla</taxon>
    </lineage>
</organism>
<dbReference type="Proteomes" id="UP000199729">
    <property type="component" value="Plasmid pVF1"/>
</dbReference>
<evidence type="ECO:0000313" key="1">
    <source>
        <dbReference type="EMBL" id="ASM79156.1"/>
    </source>
</evidence>
<dbReference type="SUPFAM" id="SSF89447">
    <property type="entry name" value="AbrB/MazE/MraZ-like"/>
    <property type="match status" value="1"/>
</dbReference>
<name>A0A221KJH1_VITFI</name>
<proteinExistence type="predicted"/>
<evidence type="ECO:0008006" key="3">
    <source>
        <dbReference type="Google" id="ProtNLM"/>
    </source>
</evidence>
<dbReference type="KEGG" id="vff:VITFI_CDS3379"/>
<evidence type="ECO:0000313" key="2">
    <source>
        <dbReference type="Proteomes" id="UP000199729"/>
    </source>
</evidence>